<dbReference type="Gene3D" id="2.60.40.1730">
    <property type="entry name" value="tricorn interacting facor f3 domain"/>
    <property type="match status" value="1"/>
</dbReference>
<evidence type="ECO:0000256" key="12">
    <source>
        <dbReference type="SAM" id="MobiDB-lite"/>
    </source>
</evidence>
<evidence type="ECO:0000313" key="17">
    <source>
        <dbReference type="Proteomes" id="UP000264071"/>
    </source>
</evidence>
<keyword evidence="13" id="KW-0732">Signal</keyword>
<evidence type="ECO:0000256" key="8">
    <source>
        <dbReference type="ARBA" id="ARBA00022723"/>
    </source>
</evidence>
<evidence type="ECO:0000259" key="15">
    <source>
        <dbReference type="Pfam" id="PF17900"/>
    </source>
</evidence>
<dbReference type="InterPro" id="IPR001930">
    <property type="entry name" value="Peptidase_M1"/>
</dbReference>
<dbReference type="GO" id="GO:0043171">
    <property type="term" value="P:peptide catabolic process"/>
    <property type="evidence" value="ECO:0007669"/>
    <property type="project" value="TreeGrafter"/>
</dbReference>
<feature type="region of interest" description="Disordered" evidence="12">
    <location>
        <begin position="35"/>
        <end position="54"/>
    </location>
</feature>
<feature type="chain" id="PRO_5017618754" description="Aminopeptidase N" evidence="13">
    <location>
        <begin position="25"/>
        <end position="593"/>
    </location>
</feature>
<proteinExistence type="inferred from homology"/>
<dbReference type="SUPFAM" id="SSF63737">
    <property type="entry name" value="Leukotriene A4 hydrolase N-terminal domain"/>
    <property type="match status" value="1"/>
</dbReference>
<evidence type="ECO:0000256" key="3">
    <source>
        <dbReference type="ARBA" id="ARBA00010136"/>
    </source>
</evidence>
<dbReference type="SUPFAM" id="SSF55486">
    <property type="entry name" value="Metalloproteases ('zincins'), catalytic domain"/>
    <property type="match status" value="1"/>
</dbReference>
<evidence type="ECO:0000256" key="9">
    <source>
        <dbReference type="ARBA" id="ARBA00022801"/>
    </source>
</evidence>
<evidence type="ECO:0000259" key="14">
    <source>
        <dbReference type="Pfam" id="PF01433"/>
    </source>
</evidence>
<comment type="caution">
    <text evidence="16">The sequence shown here is derived from an EMBL/GenBank/DDBJ whole genome shotgun (WGS) entry which is preliminary data.</text>
</comment>
<keyword evidence="8" id="KW-0479">Metal-binding</keyword>
<dbReference type="Pfam" id="PF17900">
    <property type="entry name" value="Peptidase_M1_N"/>
    <property type="match status" value="1"/>
</dbReference>
<dbReference type="PRINTS" id="PR00756">
    <property type="entry name" value="ALADIPTASE"/>
</dbReference>
<dbReference type="InterPro" id="IPR014782">
    <property type="entry name" value="Peptidase_M1_dom"/>
</dbReference>
<dbReference type="GO" id="GO:0006508">
    <property type="term" value="P:proteolysis"/>
    <property type="evidence" value="ECO:0007669"/>
    <property type="project" value="UniProtKB-KW"/>
</dbReference>
<keyword evidence="6" id="KW-0031">Aminopeptidase</keyword>
<dbReference type="GO" id="GO:0070006">
    <property type="term" value="F:metalloaminopeptidase activity"/>
    <property type="evidence" value="ECO:0007669"/>
    <property type="project" value="TreeGrafter"/>
</dbReference>
<evidence type="ECO:0000256" key="1">
    <source>
        <dbReference type="ARBA" id="ARBA00000098"/>
    </source>
</evidence>
<keyword evidence="9" id="KW-0378">Hydrolase</keyword>
<reference evidence="16 17" key="1">
    <citation type="journal article" date="2018" name="Nat. Biotechnol.">
        <title>A standardized bacterial taxonomy based on genome phylogeny substantially revises the tree of life.</title>
        <authorList>
            <person name="Parks D.H."/>
            <person name="Chuvochina M."/>
            <person name="Waite D.W."/>
            <person name="Rinke C."/>
            <person name="Skarshewski A."/>
            <person name="Chaumeil P.A."/>
            <person name="Hugenholtz P."/>
        </authorList>
    </citation>
    <scope>NUCLEOTIDE SEQUENCE [LARGE SCALE GENOMIC DNA]</scope>
    <source>
        <strain evidence="16">UBA8844</strain>
    </source>
</reference>
<dbReference type="Pfam" id="PF01433">
    <property type="entry name" value="Peptidase_M1"/>
    <property type="match status" value="1"/>
</dbReference>
<feature type="domain" description="Peptidase M1 membrane alanine aminopeptidase" evidence="14">
    <location>
        <begin position="302"/>
        <end position="496"/>
    </location>
</feature>
<feature type="domain" description="Aminopeptidase N-like N-terminal" evidence="15">
    <location>
        <begin position="77"/>
        <end position="250"/>
    </location>
</feature>
<dbReference type="InterPro" id="IPR050344">
    <property type="entry name" value="Peptidase_M1_aminopeptidases"/>
</dbReference>
<sequence length="593" mass="65034">MRTPFSARTAVLVRCVLACTAASAVPSMVPSLVGAQTTGTGRPPTKPPARPPAATATSAAIAPDSLFPYQPGIDVAHYDFGITLPGHGREFQGSATLTVNRRRSVDTLRLDLKAAMIVDSVQVGTRARAFRRDQERVYIPLQTADGTRLTVRVRWHGAPEDGLIITERDSTAEAERGWRAFGDNWPNRARHWLPTVDHPSDKATVRWTVVAPSELSVVANGAQTSHASLSSRQGFSAWQFTMRQPIPTYLMVVGAARMTETPLGRTACGSGIDGACVPQSVWTFPQETNYVPGPFSEAGRVIEMFAKTATGFPYEHLAHLQSSTRFGGMENATAIFYSDNAFRRHNVGIGLIAHETAHQWFGNAVSPRRWEDVWLSEGFATYWAALYLRASRGDTAYLGELRRMRSSVLRASVVSSRPVVDTVGAVAPMTLLNANSYQKGGFVLRMLHDMLGDSVFFAGVREYQRRFRHGTATTGELQRIMERHAARSLDAFFLQWLHRPGFAELTVTWRYDAATRMLESTVTQSARFAPYAVPLVLALRDANGATQRITLTVQPTATQTLRTPIGLIGTPVAVDADPDVGVLGDIRVERQTP</sequence>
<accession>A0A3D4V3J1</accession>
<dbReference type="CDD" id="cd09603">
    <property type="entry name" value="M1_APN_like"/>
    <property type="match status" value="1"/>
</dbReference>
<dbReference type="InterPro" id="IPR042097">
    <property type="entry name" value="Aminopeptidase_N-like_N_sf"/>
</dbReference>
<evidence type="ECO:0000256" key="11">
    <source>
        <dbReference type="ARBA" id="ARBA00023049"/>
    </source>
</evidence>
<organism evidence="16 17">
    <name type="scientific">Gemmatimonas aurantiaca</name>
    <dbReference type="NCBI Taxonomy" id="173480"/>
    <lineage>
        <taxon>Bacteria</taxon>
        <taxon>Pseudomonadati</taxon>
        <taxon>Gemmatimonadota</taxon>
        <taxon>Gemmatimonadia</taxon>
        <taxon>Gemmatimonadales</taxon>
        <taxon>Gemmatimonadaceae</taxon>
        <taxon>Gemmatimonas</taxon>
    </lineage>
</organism>
<evidence type="ECO:0000256" key="2">
    <source>
        <dbReference type="ARBA" id="ARBA00001947"/>
    </source>
</evidence>
<name>A0A3D4V3J1_9BACT</name>
<evidence type="ECO:0000256" key="7">
    <source>
        <dbReference type="ARBA" id="ARBA00022670"/>
    </source>
</evidence>
<evidence type="ECO:0000256" key="5">
    <source>
        <dbReference type="ARBA" id="ARBA00015611"/>
    </source>
</evidence>
<dbReference type="GO" id="GO:0008270">
    <property type="term" value="F:zinc ion binding"/>
    <property type="evidence" value="ECO:0007669"/>
    <property type="project" value="InterPro"/>
</dbReference>
<comment type="cofactor">
    <cofactor evidence="2">
        <name>Zn(2+)</name>
        <dbReference type="ChEBI" id="CHEBI:29105"/>
    </cofactor>
</comment>
<evidence type="ECO:0000256" key="6">
    <source>
        <dbReference type="ARBA" id="ARBA00022438"/>
    </source>
</evidence>
<protein>
    <recommendedName>
        <fullName evidence="5">Aminopeptidase N</fullName>
        <ecNumber evidence="4">3.4.11.2</ecNumber>
    </recommendedName>
</protein>
<dbReference type="EC" id="3.4.11.2" evidence="4"/>
<dbReference type="Proteomes" id="UP000264071">
    <property type="component" value="Unassembled WGS sequence"/>
</dbReference>
<keyword evidence="7" id="KW-0645">Protease</keyword>
<dbReference type="GO" id="GO:0016020">
    <property type="term" value="C:membrane"/>
    <property type="evidence" value="ECO:0007669"/>
    <property type="project" value="TreeGrafter"/>
</dbReference>
<dbReference type="GO" id="GO:0042277">
    <property type="term" value="F:peptide binding"/>
    <property type="evidence" value="ECO:0007669"/>
    <property type="project" value="TreeGrafter"/>
</dbReference>
<dbReference type="Gene3D" id="1.10.390.10">
    <property type="entry name" value="Neutral Protease Domain 2"/>
    <property type="match status" value="1"/>
</dbReference>
<dbReference type="GO" id="GO:0005615">
    <property type="term" value="C:extracellular space"/>
    <property type="evidence" value="ECO:0007669"/>
    <property type="project" value="TreeGrafter"/>
</dbReference>
<keyword evidence="10" id="KW-0862">Zinc</keyword>
<dbReference type="InterPro" id="IPR045357">
    <property type="entry name" value="Aminopeptidase_N-like_N"/>
</dbReference>
<evidence type="ECO:0000256" key="10">
    <source>
        <dbReference type="ARBA" id="ARBA00022833"/>
    </source>
</evidence>
<gene>
    <name evidence="16" type="ORF">DGD08_00520</name>
</gene>
<evidence type="ECO:0000256" key="13">
    <source>
        <dbReference type="SAM" id="SignalP"/>
    </source>
</evidence>
<comment type="similarity">
    <text evidence="3">Belongs to the peptidase M1 family.</text>
</comment>
<dbReference type="PANTHER" id="PTHR11533:SF174">
    <property type="entry name" value="PUROMYCIN-SENSITIVE AMINOPEPTIDASE-RELATED"/>
    <property type="match status" value="1"/>
</dbReference>
<evidence type="ECO:0000256" key="4">
    <source>
        <dbReference type="ARBA" id="ARBA00012564"/>
    </source>
</evidence>
<feature type="signal peptide" evidence="13">
    <location>
        <begin position="1"/>
        <end position="24"/>
    </location>
</feature>
<dbReference type="GO" id="GO:0016285">
    <property type="term" value="F:alanyl aminopeptidase activity"/>
    <property type="evidence" value="ECO:0007669"/>
    <property type="project" value="UniProtKB-EC"/>
</dbReference>
<comment type="catalytic activity">
    <reaction evidence="1">
        <text>Release of an N-terminal amino acid, Xaa-|-Yaa- from a peptide, amide or arylamide. Xaa is preferably Ala, but may be most amino acids including Pro (slow action). When a terminal hydrophobic residue is followed by a prolyl residue, the two may be released as an intact Xaa-Pro dipeptide.</text>
        <dbReference type="EC" id="3.4.11.2"/>
    </reaction>
</comment>
<dbReference type="InterPro" id="IPR027268">
    <property type="entry name" value="Peptidase_M4/M1_CTD_sf"/>
</dbReference>
<dbReference type="EMBL" id="DPIY01000001">
    <property type="protein sequence ID" value="HCT55673.1"/>
    <property type="molecule type" value="Genomic_DNA"/>
</dbReference>
<dbReference type="AlphaFoldDB" id="A0A3D4V3J1"/>
<evidence type="ECO:0000313" key="16">
    <source>
        <dbReference type="EMBL" id="HCT55673.1"/>
    </source>
</evidence>
<keyword evidence="11" id="KW-0482">Metalloprotease</keyword>
<dbReference type="GO" id="GO:0005737">
    <property type="term" value="C:cytoplasm"/>
    <property type="evidence" value="ECO:0007669"/>
    <property type="project" value="TreeGrafter"/>
</dbReference>
<dbReference type="OMA" id="VSHYDLR"/>
<dbReference type="PANTHER" id="PTHR11533">
    <property type="entry name" value="PROTEASE M1 ZINC METALLOPROTEASE"/>
    <property type="match status" value="1"/>
</dbReference>